<name>A0A8J2U545_9GAMM</name>
<evidence type="ECO:0000256" key="1">
    <source>
        <dbReference type="SAM" id="SignalP"/>
    </source>
</evidence>
<dbReference type="AlphaFoldDB" id="A0A8J2U545"/>
<comment type="caution">
    <text evidence="2">The sequence shown here is derived from an EMBL/GenBank/DDBJ whole genome shotgun (WGS) entry which is preliminary data.</text>
</comment>
<sequence length="123" mass="13822">MKVFSILFVLLATKAMAGVHNCPQYIAPEEARVKCFEKTGHVCHFSLPAELDGEALNFVAVYGKKGLPTDELNFYFTPTVHIENGEAKGVFSAKGKWDFIKLEANYSDEFCGPHFTQELNLFR</sequence>
<keyword evidence="1" id="KW-0732">Signal</keyword>
<feature type="signal peptide" evidence="1">
    <location>
        <begin position="1"/>
        <end position="17"/>
    </location>
</feature>
<accession>A0A8J2U545</accession>
<evidence type="ECO:0000313" key="2">
    <source>
        <dbReference type="EMBL" id="GGA76872.1"/>
    </source>
</evidence>
<evidence type="ECO:0000313" key="3">
    <source>
        <dbReference type="Proteomes" id="UP000619743"/>
    </source>
</evidence>
<dbReference type="OrthoDB" id="7014830at2"/>
<dbReference type="Proteomes" id="UP000619743">
    <property type="component" value="Unassembled WGS sequence"/>
</dbReference>
<dbReference type="RefSeq" id="WP_087506958.1">
    <property type="nucleotide sequence ID" value="NZ_BMDX01000007.1"/>
</dbReference>
<reference evidence="3" key="1">
    <citation type="journal article" date="2019" name="Int. J. Syst. Evol. Microbiol.">
        <title>The Global Catalogue of Microorganisms (GCM) 10K type strain sequencing project: providing services to taxonomists for standard genome sequencing and annotation.</title>
        <authorList>
            <consortium name="The Broad Institute Genomics Platform"/>
            <consortium name="The Broad Institute Genome Sequencing Center for Infectious Disease"/>
            <person name="Wu L."/>
            <person name="Ma J."/>
        </authorList>
    </citation>
    <scope>NUCLEOTIDE SEQUENCE [LARGE SCALE GENOMIC DNA]</scope>
    <source>
        <strain evidence="3">CGMCC 1.10130</strain>
    </source>
</reference>
<dbReference type="EMBL" id="BMDX01000007">
    <property type="protein sequence ID" value="GGA76872.1"/>
    <property type="molecule type" value="Genomic_DNA"/>
</dbReference>
<feature type="chain" id="PRO_5035286904" evidence="1">
    <location>
        <begin position="18"/>
        <end position="123"/>
    </location>
</feature>
<organism evidence="2 3">
    <name type="scientific">Neiella marina</name>
    <dbReference type="NCBI Taxonomy" id="508461"/>
    <lineage>
        <taxon>Bacteria</taxon>
        <taxon>Pseudomonadati</taxon>
        <taxon>Pseudomonadota</taxon>
        <taxon>Gammaproteobacteria</taxon>
        <taxon>Alteromonadales</taxon>
        <taxon>Echinimonadaceae</taxon>
        <taxon>Neiella</taxon>
    </lineage>
</organism>
<keyword evidence="3" id="KW-1185">Reference proteome</keyword>
<gene>
    <name evidence="2" type="ORF">GCM10011369_18510</name>
</gene>
<proteinExistence type="predicted"/>
<protein>
    <submittedName>
        <fullName evidence="2">Uncharacterized protein</fullName>
    </submittedName>
</protein>